<dbReference type="Gene3D" id="2.60.40.10">
    <property type="entry name" value="Immunoglobulins"/>
    <property type="match status" value="1"/>
</dbReference>
<name>A0A8S1HJQ0_9PELO</name>
<keyword evidence="5" id="KW-1185">Reference proteome</keyword>
<evidence type="ECO:0000313" key="4">
    <source>
        <dbReference type="EMBL" id="CAD6195247.1"/>
    </source>
</evidence>
<dbReference type="EMBL" id="CAJGYM010000053">
    <property type="protein sequence ID" value="CAD6195247.1"/>
    <property type="molecule type" value="Genomic_DNA"/>
</dbReference>
<comment type="caution">
    <text evidence="4">The sequence shown here is derived from an EMBL/GenBank/DDBJ whole genome shotgun (WGS) entry which is preliminary data.</text>
</comment>
<dbReference type="PANTHER" id="PTHR22947">
    <property type="entry name" value="MAJOR SPERM PROTEIN"/>
    <property type="match status" value="1"/>
</dbReference>
<evidence type="ECO:0000259" key="3">
    <source>
        <dbReference type="PROSITE" id="PS50202"/>
    </source>
</evidence>
<feature type="compositionally biased region" description="Basic and acidic residues" evidence="2">
    <location>
        <begin position="8"/>
        <end position="47"/>
    </location>
</feature>
<dbReference type="InterPro" id="IPR000535">
    <property type="entry name" value="MSP_dom"/>
</dbReference>
<dbReference type="Pfam" id="PF00635">
    <property type="entry name" value="Motile_Sperm"/>
    <property type="match status" value="1"/>
</dbReference>
<dbReference type="PROSITE" id="PS50202">
    <property type="entry name" value="MSP"/>
    <property type="match status" value="1"/>
</dbReference>
<keyword evidence="1" id="KW-0963">Cytoplasm</keyword>
<comment type="function">
    <text evidence="1">Central component in molecular interactions underlying sperm crawling. Forms an extensive filament system that extends from sperm villipoda, along the leading edge of the pseudopod.</text>
</comment>
<dbReference type="AlphaFoldDB" id="A0A8S1HJQ0"/>
<sequence length="184" mass="20280">MIVTQSREMGEGPDGNKGEPASKAEPKSDSHAEHKEQKADQKAETKLEPTSARSEISEVAIAVDPEVAHFPHSGGKSEHMVVNFTKQRMAIKVRCGNNAVYRVDPVYMFIESGKCRNLIVTRLPGPAKQDKLILQYAECDEKMTDVKSVFKELEAAGKKISNIKVKLMATANAAKKVSREVIDE</sequence>
<reference evidence="4" key="1">
    <citation type="submission" date="2020-10" db="EMBL/GenBank/DDBJ databases">
        <authorList>
            <person name="Kikuchi T."/>
        </authorList>
    </citation>
    <scope>NUCLEOTIDE SEQUENCE</scope>
    <source>
        <strain evidence="4">NKZ352</strain>
    </source>
</reference>
<dbReference type="SUPFAM" id="SSF49354">
    <property type="entry name" value="PapD-like"/>
    <property type="match status" value="1"/>
</dbReference>
<evidence type="ECO:0000256" key="2">
    <source>
        <dbReference type="SAM" id="MobiDB-lite"/>
    </source>
</evidence>
<gene>
    <name evidence="4" type="ORF">CAUJ_LOCUS11166</name>
</gene>
<feature type="domain" description="MSP" evidence="3">
    <location>
        <begin position="60"/>
        <end position="168"/>
    </location>
</feature>
<dbReference type="PANTHER" id="PTHR22947:SF15">
    <property type="entry name" value="MAJOR SPERM PROTEIN"/>
    <property type="match status" value="1"/>
</dbReference>
<evidence type="ECO:0000256" key="1">
    <source>
        <dbReference type="RuleBase" id="RU003425"/>
    </source>
</evidence>
<dbReference type="InterPro" id="IPR051774">
    <property type="entry name" value="Sperm-specific_class_P"/>
</dbReference>
<evidence type="ECO:0000313" key="5">
    <source>
        <dbReference type="Proteomes" id="UP000835052"/>
    </source>
</evidence>
<organism evidence="4 5">
    <name type="scientific">Caenorhabditis auriculariae</name>
    <dbReference type="NCBI Taxonomy" id="2777116"/>
    <lineage>
        <taxon>Eukaryota</taxon>
        <taxon>Metazoa</taxon>
        <taxon>Ecdysozoa</taxon>
        <taxon>Nematoda</taxon>
        <taxon>Chromadorea</taxon>
        <taxon>Rhabditida</taxon>
        <taxon>Rhabditina</taxon>
        <taxon>Rhabditomorpha</taxon>
        <taxon>Rhabditoidea</taxon>
        <taxon>Rhabditidae</taxon>
        <taxon>Peloderinae</taxon>
        <taxon>Caenorhabditis</taxon>
    </lineage>
</organism>
<dbReference type="Proteomes" id="UP000835052">
    <property type="component" value="Unassembled WGS sequence"/>
</dbReference>
<dbReference type="InterPro" id="IPR008962">
    <property type="entry name" value="PapD-like_sf"/>
</dbReference>
<accession>A0A8S1HJQ0</accession>
<keyword evidence="1" id="KW-0206">Cytoskeleton</keyword>
<feature type="region of interest" description="Disordered" evidence="2">
    <location>
        <begin position="1"/>
        <end position="53"/>
    </location>
</feature>
<dbReference type="OrthoDB" id="5822639at2759"/>
<protein>
    <recommendedName>
        <fullName evidence="1">Major sperm protein</fullName>
    </recommendedName>
</protein>
<dbReference type="InterPro" id="IPR013783">
    <property type="entry name" value="Ig-like_fold"/>
</dbReference>
<proteinExistence type="predicted"/>